<dbReference type="OrthoDB" id="9796381at2"/>
<dbReference type="RefSeq" id="WP_060928810.1">
    <property type="nucleotide sequence ID" value="NZ_KQ955246.1"/>
</dbReference>
<protein>
    <submittedName>
        <fullName evidence="2">Acetyltransferase, GNAT family</fullName>
    </submittedName>
</protein>
<feature type="domain" description="N-acetyltransferase" evidence="1">
    <location>
        <begin position="1"/>
        <end position="167"/>
    </location>
</feature>
<proteinExistence type="predicted"/>
<dbReference type="Pfam" id="PF00583">
    <property type="entry name" value="Acetyltransf_1"/>
    <property type="match status" value="1"/>
</dbReference>
<dbReference type="Proteomes" id="UP000070383">
    <property type="component" value="Unassembled WGS sequence"/>
</dbReference>
<reference evidence="3" key="1">
    <citation type="submission" date="2016-01" db="EMBL/GenBank/DDBJ databases">
        <authorList>
            <person name="Mitreva M."/>
            <person name="Pepin K.H."/>
            <person name="Mihindukulasuriya K.A."/>
            <person name="Fulton R."/>
            <person name="Fronick C."/>
            <person name="O'Laughlin M."/>
            <person name="Miner T."/>
            <person name="Herter B."/>
            <person name="Rosa B.A."/>
            <person name="Cordes M."/>
            <person name="Tomlinson C."/>
            <person name="Wollam A."/>
            <person name="Palsikar V.B."/>
            <person name="Mardis E.R."/>
            <person name="Wilson R.K."/>
        </authorList>
    </citation>
    <scope>NUCLEOTIDE SEQUENCE [LARGE SCALE GENOMIC DNA]</scope>
    <source>
        <strain evidence="3">MJR8151</strain>
    </source>
</reference>
<evidence type="ECO:0000313" key="2">
    <source>
        <dbReference type="EMBL" id="KWZ79317.1"/>
    </source>
</evidence>
<dbReference type="InterPro" id="IPR016181">
    <property type="entry name" value="Acyl_CoA_acyltransferase"/>
</dbReference>
<keyword evidence="2" id="KW-0808">Transferase</keyword>
<evidence type="ECO:0000259" key="1">
    <source>
        <dbReference type="PROSITE" id="PS51186"/>
    </source>
</evidence>
<dbReference type="GO" id="GO:0016747">
    <property type="term" value="F:acyltransferase activity, transferring groups other than amino-acyl groups"/>
    <property type="evidence" value="ECO:0007669"/>
    <property type="project" value="InterPro"/>
</dbReference>
<evidence type="ECO:0000313" key="3">
    <source>
        <dbReference type="Proteomes" id="UP000070383"/>
    </source>
</evidence>
<dbReference type="STRING" id="33036.HMPREF3200_00045"/>
<name>A0A133KIE0_9FIRM</name>
<dbReference type="EMBL" id="LRPM01000003">
    <property type="protein sequence ID" value="KWZ79317.1"/>
    <property type="molecule type" value="Genomic_DNA"/>
</dbReference>
<sequence length="167" mass="19318">MIRIAKKTDIRRIEEFIALAKASLKKDGVDQWQKSNPDKNLIEGQIEKKSGYVYERDGEVYAYAFLSENAEPTYDRYENDFEGSTYLVIHTFMVDSKSKIKGLGTKFMGEIVSLAENLGKDSLRIDTHEDNFRMRGLLDKFSFRKLGLIQVDEDGILKDRICYEKVL</sequence>
<dbReference type="InterPro" id="IPR000182">
    <property type="entry name" value="GNAT_dom"/>
</dbReference>
<comment type="caution">
    <text evidence="2">The sequence shown here is derived from an EMBL/GenBank/DDBJ whole genome shotgun (WGS) entry which is preliminary data.</text>
</comment>
<accession>A0A133KIE0</accession>
<organism evidence="2 3">
    <name type="scientific">Anaerococcus tetradius</name>
    <dbReference type="NCBI Taxonomy" id="33036"/>
    <lineage>
        <taxon>Bacteria</taxon>
        <taxon>Bacillati</taxon>
        <taxon>Bacillota</taxon>
        <taxon>Tissierellia</taxon>
        <taxon>Tissierellales</taxon>
        <taxon>Peptoniphilaceae</taxon>
        <taxon>Anaerococcus</taxon>
    </lineage>
</organism>
<keyword evidence="3" id="KW-1185">Reference proteome</keyword>
<gene>
    <name evidence="2" type="ORF">HMPREF3200_00045</name>
</gene>
<dbReference type="SUPFAM" id="SSF55729">
    <property type="entry name" value="Acyl-CoA N-acyltransferases (Nat)"/>
    <property type="match status" value="1"/>
</dbReference>
<dbReference type="Gene3D" id="3.40.630.30">
    <property type="match status" value="1"/>
</dbReference>
<dbReference type="PATRIC" id="fig|33036.3.peg.46"/>
<dbReference type="CDD" id="cd04301">
    <property type="entry name" value="NAT_SF"/>
    <property type="match status" value="1"/>
</dbReference>
<dbReference type="PROSITE" id="PS51186">
    <property type="entry name" value="GNAT"/>
    <property type="match status" value="1"/>
</dbReference>
<dbReference type="AlphaFoldDB" id="A0A133KIE0"/>